<dbReference type="OrthoDB" id="6133291at2759"/>
<gene>
    <name evidence="1" type="ORF">GDO86_015888</name>
</gene>
<reference evidence="1" key="1">
    <citation type="thesis" date="2020" institute="ProQuest LLC" country="789 East Eisenhower Parkway, Ann Arbor, MI, USA">
        <title>Comparative Genomics and Chromosome Evolution.</title>
        <authorList>
            <person name="Mudd A.B."/>
        </authorList>
    </citation>
    <scope>NUCLEOTIDE SEQUENCE</scope>
    <source>
        <strain evidence="1">Female2</strain>
        <tissue evidence="1">Blood</tissue>
    </source>
</reference>
<name>A0A8T2JZ29_9PIPI</name>
<dbReference type="SUPFAM" id="SSF47769">
    <property type="entry name" value="SAM/Pointed domain"/>
    <property type="match status" value="1"/>
</dbReference>
<sequence>ACFTKNYISGRKLIHVNCSTLPQIGITDFQHIMMISKMIRELLGITEPQWNRSISLTHRDNMGLFLEQKSYTGGFSDSLTYSQFIKQARLQSQDSV</sequence>
<evidence type="ECO:0008006" key="3">
    <source>
        <dbReference type="Google" id="ProtNLM"/>
    </source>
</evidence>
<feature type="non-terminal residue" evidence="1">
    <location>
        <position position="96"/>
    </location>
</feature>
<dbReference type="Gene3D" id="1.10.150.50">
    <property type="entry name" value="Transcription Factor, Ets-1"/>
    <property type="match status" value="1"/>
</dbReference>
<dbReference type="Proteomes" id="UP000812440">
    <property type="component" value="Chromosome 8_10"/>
</dbReference>
<evidence type="ECO:0000313" key="1">
    <source>
        <dbReference type="EMBL" id="KAG8448993.1"/>
    </source>
</evidence>
<dbReference type="PANTHER" id="PTHR46829">
    <property type="entry name" value="STERILE ALPHA MOTIF DOMAIN-CONTAINING PROTEIN 15"/>
    <property type="match status" value="1"/>
</dbReference>
<evidence type="ECO:0000313" key="2">
    <source>
        <dbReference type="Proteomes" id="UP000812440"/>
    </source>
</evidence>
<dbReference type="EMBL" id="JAACNH010000003">
    <property type="protein sequence ID" value="KAG8448993.1"/>
    <property type="molecule type" value="Genomic_DNA"/>
</dbReference>
<protein>
    <recommendedName>
        <fullName evidence="3">SAM domain-containing protein</fullName>
    </recommendedName>
</protein>
<organism evidence="1 2">
    <name type="scientific">Hymenochirus boettgeri</name>
    <name type="common">Congo dwarf clawed frog</name>
    <dbReference type="NCBI Taxonomy" id="247094"/>
    <lineage>
        <taxon>Eukaryota</taxon>
        <taxon>Metazoa</taxon>
        <taxon>Chordata</taxon>
        <taxon>Craniata</taxon>
        <taxon>Vertebrata</taxon>
        <taxon>Euteleostomi</taxon>
        <taxon>Amphibia</taxon>
        <taxon>Batrachia</taxon>
        <taxon>Anura</taxon>
        <taxon>Pipoidea</taxon>
        <taxon>Pipidae</taxon>
        <taxon>Pipinae</taxon>
        <taxon>Hymenochirus</taxon>
    </lineage>
</organism>
<keyword evidence="2" id="KW-1185">Reference proteome</keyword>
<dbReference type="PANTHER" id="PTHR46829:SF1">
    <property type="entry name" value="STERILE ALPHA MOTIF DOMAIN-CONTAINING PROTEIN 15"/>
    <property type="match status" value="1"/>
</dbReference>
<comment type="caution">
    <text evidence="1">The sequence shown here is derived from an EMBL/GenBank/DDBJ whole genome shotgun (WGS) entry which is preliminary data.</text>
</comment>
<dbReference type="AlphaFoldDB" id="A0A8T2JZ29"/>
<proteinExistence type="predicted"/>
<accession>A0A8T2JZ29</accession>
<dbReference type="InterPro" id="IPR013761">
    <property type="entry name" value="SAM/pointed_sf"/>
</dbReference>